<feature type="signal peptide" evidence="2">
    <location>
        <begin position="1"/>
        <end position="19"/>
    </location>
</feature>
<dbReference type="Proteomes" id="UP001239445">
    <property type="component" value="Unassembled WGS sequence"/>
</dbReference>
<feature type="region of interest" description="Disordered" evidence="1">
    <location>
        <begin position="104"/>
        <end position="190"/>
    </location>
</feature>
<evidence type="ECO:0000313" key="4">
    <source>
        <dbReference type="Proteomes" id="UP001239445"/>
    </source>
</evidence>
<sequence length="222" mass="22493">MKTFTIAVVNLLGLVSAQGSGTGGGSPSWTVSAVTPTGTGANGATPMCGQGFTYCGYILRDHQNFNEQDIVKAYCAGNQENCAAGKTKTDPIQALYICLPPEGQPVSSPSPAAHNPGTNDTNTTTTTPKRLLSSPNKPAKHHRRREANPPTTFLTSTGPPPSSGQSSGGGNGGDGNGNGAGGGNSCSSTETPGNRIELLCSCGNQCLNPSADHVGRCDVPCS</sequence>
<dbReference type="AlphaFoldDB" id="A0AAJ0FGT5"/>
<reference evidence="3" key="1">
    <citation type="submission" date="2023-06" db="EMBL/GenBank/DDBJ databases">
        <title>Genome-scale phylogeny and comparative genomics of the fungal order Sordariales.</title>
        <authorList>
            <consortium name="Lawrence Berkeley National Laboratory"/>
            <person name="Hensen N."/>
            <person name="Bonometti L."/>
            <person name="Westerberg I."/>
            <person name="Brannstrom I.O."/>
            <person name="Guillou S."/>
            <person name="Cros-Aarteil S."/>
            <person name="Calhoun S."/>
            <person name="Haridas S."/>
            <person name="Kuo A."/>
            <person name="Mondo S."/>
            <person name="Pangilinan J."/>
            <person name="Riley R."/>
            <person name="Labutti K."/>
            <person name="Andreopoulos B."/>
            <person name="Lipzen A."/>
            <person name="Chen C."/>
            <person name="Yanf M."/>
            <person name="Daum C."/>
            <person name="Ng V."/>
            <person name="Clum A."/>
            <person name="Steindorff A."/>
            <person name="Ohm R."/>
            <person name="Martin F."/>
            <person name="Silar P."/>
            <person name="Natvig D."/>
            <person name="Lalanne C."/>
            <person name="Gautier V."/>
            <person name="Ament-Velasquez S.L."/>
            <person name="Kruys A."/>
            <person name="Hutchinson M.I."/>
            <person name="Powell A.J."/>
            <person name="Barry K."/>
            <person name="Miller A.N."/>
            <person name="Grigoriev I.V."/>
            <person name="Debuchy R."/>
            <person name="Gladieux P."/>
            <person name="Thoren M.H."/>
            <person name="Johannesson H."/>
        </authorList>
    </citation>
    <scope>NUCLEOTIDE SEQUENCE</scope>
    <source>
        <strain evidence="3">PSN4</strain>
    </source>
</reference>
<keyword evidence="4" id="KW-1185">Reference proteome</keyword>
<accession>A0AAJ0FGT5</accession>
<evidence type="ECO:0000313" key="3">
    <source>
        <dbReference type="EMBL" id="KAK1760440.1"/>
    </source>
</evidence>
<organism evidence="3 4">
    <name type="scientific">Echria macrotheca</name>
    <dbReference type="NCBI Taxonomy" id="438768"/>
    <lineage>
        <taxon>Eukaryota</taxon>
        <taxon>Fungi</taxon>
        <taxon>Dikarya</taxon>
        <taxon>Ascomycota</taxon>
        <taxon>Pezizomycotina</taxon>
        <taxon>Sordariomycetes</taxon>
        <taxon>Sordariomycetidae</taxon>
        <taxon>Sordariales</taxon>
        <taxon>Schizotheciaceae</taxon>
        <taxon>Echria</taxon>
    </lineage>
</organism>
<feature type="chain" id="PRO_5042548775" evidence="2">
    <location>
        <begin position="20"/>
        <end position="222"/>
    </location>
</feature>
<feature type="compositionally biased region" description="Gly residues" evidence="1">
    <location>
        <begin position="166"/>
        <end position="184"/>
    </location>
</feature>
<keyword evidence="2" id="KW-0732">Signal</keyword>
<gene>
    <name evidence="3" type="ORF">QBC47DRAFT_427675</name>
</gene>
<dbReference type="EMBL" id="MU839827">
    <property type="protein sequence ID" value="KAK1760440.1"/>
    <property type="molecule type" value="Genomic_DNA"/>
</dbReference>
<proteinExistence type="predicted"/>
<feature type="compositionally biased region" description="Low complexity" evidence="1">
    <location>
        <begin position="118"/>
        <end position="127"/>
    </location>
</feature>
<evidence type="ECO:0000256" key="2">
    <source>
        <dbReference type="SAM" id="SignalP"/>
    </source>
</evidence>
<name>A0AAJ0FGT5_9PEZI</name>
<evidence type="ECO:0000256" key="1">
    <source>
        <dbReference type="SAM" id="MobiDB-lite"/>
    </source>
</evidence>
<protein>
    <submittedName>
        <fullName evidence="3">Uncharacterized protein</fullName>
    </submittedName>
</protein>
<comment type="caution">
    <text evidence="3">The sequence shown here is derived from an EMBL/GenBank/DDBJ whole genome shotgun (WGS) entry which is preliminary data.</text>
</comment>